<keyword evidence="8" id="KW-1185">Reference proteome</keyword>
<dbReference type="InterPro" id="IPR004632">
    <property type="entry name" value="4NH2But_aminotransferase_bac"/>
</dbReference>
<dbReference type="CDD" id="cd00610">
    <property type="entry name" value="OAT_like"/>
    <property type="match status" value="1"/>
</dbReference>
<evidence type="ECO:0000256" key="3">
    <source>
        <dbReference type="ARBA" id="ARBA00022576"/>
    </source>
</evidence>
<evidence type="ECO:0000256" key="5">
    <source>
        <dbReference type="ARBA" id="ARBA00022898"/>
    </source>
</evidence>
<gene>
    <name evidence="7" type="primary">gabT</name>
    <name evidence="7" type="ORF">EP073_04295</name>
</gene>
<dbReference type="EMBL" id="CP035108">
    <property type="protein sequence ID" value="QAR32655.1"/>
    <property type="molecule type" value="Genomic_DNA"/>
</dbReference>
<evidence type="ECO:0000313" key="7">
    <source>
        <dbReference type="EMBL" id="QAR32655.1"/>
    </source>
</evidence>
<dbReference type="OrthoDB" id="9801052at2"/>
<dbReference type="EC" id="2.6.1.19" evidence="7"/>
<dbReference type="PANTHER" id="PTHR11986:SF58">
    <property type="entry name" value="LEUCINE_METHIONINE RACEMASE"/>
    <property type="match status" value="1"/>
</dbReference>
<dbReference type="InterPro" id="IPR005814">
    <property type="entry name" value="Aminotrans_3"/>
</dbReference>
<dbReference type="InterPro" id="IPR015422">
    <property type="entry name" value="PyrdxlP-dep_Trfase_small"/>
</dbReference>
<dbReference type="RefSeq" id="WP_128465942.1">
    <property type="nucleotide sequence ID" value="NZ_CP035108.1"/>
</dbReference>
<protein>
    <submittedName>
        <fullName evidence="7">4-aminobutyrate--2-oxoglutarate transaminase</fullName>
        <ecNumber evidence="7">2.6.1.19</ecNumber>
    </submittedName>
</protein>
<keyword evidence="3 7" id="KW-0032">Aminotransferase</keyword>
<dbReference type="AlphaFoldDB" id="A0A3R5YYM9"/>
<dbReference type="Gene3D" id="3.90.1150.10">
    <property type="entry name" value="Aspartate Aminotransferase, domain 1"/>
    <property type="match status" value="1"/>
</dbReference>
<accession>A0A3R5YYM9</accession>
<dbReference type="InterPro" id="IPR049704">
    <property type="entry name" value="Aminotrans_3_PPA_site"/>
</dbReference>
<dbReference type="PROSITE" id="PS00600">
    <property type="entry name" value="AA_TRANSFER_CLASS_3"/>
    <property type="match status" value="1"/>
</dbReference>
<organism evidence="7 8">
    <name type="scientific">Geovibrio thiophilus</name>
    <dbReference type="NCBI Taxonomy" id="139438"/>
    <lineage>
        <taxon>Bacteria</taxon>
        <taxon>Pseudomonadati</taxon>
        <taxon>Deferribacterota</taxon>
        <taxon>Deferribacteres</taxon>
        <taxon>Deferribacterales</taxon>
        <taxon>Geovibrionaceae</taxon>
        <taxon>Geovibrio</taxon>
    </lineage>
</organism>
<proteinExistence type="inferred from homology"/>
<comment type="similarity">
    <text evidence="2 6">Belongs to the class-III pyridoxal-phosphate-dependent aminotransferase family.</text>
</comment>
<dbReference type="InterPro" id="IPR015424">
    <property type="entry name" value="PyrdxlP-dep_Trfase"/>
</dbReference>
<name>A0A3R5YYM9_9BACT</name>
<keyword evidence="5 6" id="KW-0663">Pyridoxal phosphate</keyword>
<dbReference type="PANTHER" id="PTHR11986">
    <property type="entry name" value="AMINOTRANSFERASE CLASS III"/>
    <property type="match status" value="1"/>
</dbReference>
<evidence type="ECO:0000256" key="4">
    <source>
        <dbReference type="ARBA" id="ARBA00022679"/>
    </source>
</evidence>
<dbReference type="Gene3D" id="3.40.640.10">
    <property type="entry name" value="Type I PLP-dependent aspartate aminotransferase-like (Major domain)"/>
    <property type="match status" value="1"/>
</dbReference>
<keyword evidence="4 7" id="KW-0808">Transferase</keyword>
<evidence type="ECO:0000256" key="2">
    <source>
        <dbReference type="ARBA" id="ARBA00008954"/>
    </source>
</evidence>
<dbReference type="Proteomes" id="UP000287502">
    <property type="component" value="Chromosome"/>
</dbReference>
<comment type="cofactor">
    <cofactor evidence="1">
        <name>pyridoxal 5'-phosphate</name>
        <dbReference type="ChEBI" id="CHEBI:597326"/>
    </cofactor>
</comment>
<dbReference type="FunFam" id="3.40.640.10:FF:000013">
    <property type="entry name" value="4-aminobutyrate aminotransferase"/>
    <property type="match status" value="1"/>
</dbReference>
<dbReference type="SUPFAM" id="SSF53383">
    <property type="entry name" value="PLP-dependent transferases"/>
    <property type="match status" value="1"/>
</dbReference>
<dbReference type="InterPro" id="IPR050103">
    <property type="entry name" value="Class-III_PLP-dep_AT"/>
</dbReference>
<dbReference type="PIRSF" id="PIRSF000521">
    <property type="entry name" value="Transaminase_4ab_Lys_Orn"/>
    <property type="match status" value="1"/>
</dbReference>
<evidence type="ECO:0000256" key="1">
    <source>
        <dbReference type="ARBA" id="ARBA00001933"/>
    </source>
</evidence>
<dbReference type="GO" id="GO:0042802">
    <property type="term" value="F:identical protein binding"/>
    <property type="evidence" value="ECO:0007669"/>
    <property type="project" value="TreeGrafter"/>
</dbReference>
<dbReference type="InterPro" id="IPR015421">
    <property type="entry name" value="PyrdxlP-dep_Trfase_major"/>
</dbReference>
<dbReference type="Pfam" id="PF00202">
    <property type="entry name" value="Aminotran_3"/>
    <property type="match status" value="1"/>
</dbReference>
<dbReference type="GO" id="GO:0030170">
    <property type="term" value="F:pyridoxal phosphate binding"/>
    <property type="evidence" value="ECO:0007669"/>
    <property type="project" value="InterPro"/>
</dbReference>
<reference evidence="7 8" key="1">
    <citation type="submission" date="2019-01" db="EMBL/GenBank/DDBJ databases">
        <title>Geovibrio thiophilus DSM 11263, complete genome.</title>
        <authorList>
            <person name="Spring S."/>
            <person name="Bunk B."/>
            <person name="Sproer C."/>
        </authorList>
    </citation>
    <scope>NUCLEOTIDE SEQUENCE [LARGE SCALE GENOMIC DNA]</scope>
    <source>
        <strain evidence="7 8">DSM 11263</strain>
    </source>
</reference>
<evidence type="ECO:0000256" key="6">
    <source>
        <dbReference type="RuleBase" id="RU003560"/>
    </source>
</evidence>
<evidence type="ECO:0000313" key="8">
    <source>
        <dbReference type="Proteomes" id="UP000287502"/>
    </source>
</evidence>
<sequence>MLKGTELAAVVSEQSGRTAALIKAKSEYVAEGISSSVPIFIKQAKGAVIEDIDGNRYLDFYSGIGVTTAGHCPDSVVDAIRNQAEALLHSCFMVSMYEPYVKLAQKLAEITPGDMPKKAMFVNSGAEAVENAVKIARAYTGRQGIISFESGFHGRTLLTMSLTSKVKPYKHGFGPYAPEIYKVPFPNVYRGQLHVSEDEACRAYLDYFERFFVAEADPSHIAAIILEPVQGEGGFNIPPKGYWKGLREICDKHGILLIADEVQTGFCRTGKMFAVEHFDVVPDLMTLAKSIASGMPLSAVVGKKEIMDSAGAGRIGGTYGGNPLACEAALATIRFMEENDLASKALAIGEKIMARLKKLQAEFPQIGDTRGLGAMIGIELVKDPAAKEPDKASAAAVIAECVKQGLLIIGAGIYGNVIRFLPPLVLTDGQLKQAMDIFETSVRKVLKK</sequence>
<dbReference type="GO" id="GO:0034386">
    <property type="term" value="F:4-aminobutyrate:2-oxoglutarate transaminase activity"/>
    <property type="evidence" value="ECO:0007669"/>
    <property type="project" value="UniProtKB-EC"/>
</dbReference>
<dbReference type="GO" id="GO:0009448">
    <property type="term" value="P:gamma-aminobutyric acid metabolic process"/>
    <property type="evidence" value="ECO:0007669"/>
    <property type="project" value="InterPro"/>
</dbReference>
<dbReference type="NCBIfam" id="TIGR00700">
    <property type="entry name" value="GABAtrnsam"/>
    <property type="match status" value="1"/>
</dbReference>
<dbReference type="KEGG" id="gtl:EP073_04295"/>